<feature type="binding site" evidence="8">
    <location>
        <position position="258"/>
    </location>
    <ligand>
        <name>FMN</name>
        <dbReference type="ChEBI" id="CHEBI:58210"/>
    </ligand>
</feature>
<evidence type="ECO:0000313" key="10">
    <source>
        <dbReference type="EnsemblMetazoa" id="XP_038060331.1"/>
    </source>
</evidence>
<dbReference type="PROSITE" id="PS00557">
    <property type="entry name" value="FMN_HYDROXY_ACID_DH_1"/>
    <property type="match status" value="1"/>
</dbReference>
<organism evidence="10 11">
    <name type="scientific">Patiria miniata</name>
    <name type="common">Bat star</name>
    <name type="synonym">Asterina miniata</name>
    <dbReference type="NCBI Taxonomy" id="46514"/>
    <lineage>
        <taxon>Eukaryota</taxon>
        <taxon>Metazoa</taxon>
        <taxon>Echinodermata</taxon>
        <taxon>Eleutherozoa</taxon>
        <taxon>Asterozoa</taxon>
        <taxon>Asteroidea</taxon>
        <taxon>Valvatacea</taxon>
        <taxon>Valvatida</taxon>
        <taxon>Asterinidae</taxon>
        <taxon>Patiria</taxon>
    </lineage>
</organism>
<dbReference type="InterPro" id="IPR008259">
    <property type="entry name" value="FMN_hydac_DH_AS"/>
</dbReference>
<dbReference type="SUPFAM" id="SSF51395">
    <property type="entry name" value="FMN-linked oxidoreductases"/>
    <property type="match status" value="1"/>
</dbReference>
<evidence type="ECO:0000259" key="9">
    <source>
        <dbReference type="PROSITE" id="PS51349"/>
    </source>
</evidence>
<evidence type="ECO:0000256" key="3">
    <source>
        <dbReference type="ARBA" id="ARBA00023002"/>
    </source>
</evidence>
<feature type="binding site" evidence="8">
    <location>
        <position position="131"/>
    </location>
    <ligand>
        <name>FMN</name>
        <dbReference type="ChEBI" id="CHEBI:58210"/>
    </ligand>
</feature>
<comment type="catalytic activity">
    <reaction evidence="5">
        <text>a (2S)-2-hydroxycarboxylate + O2 = a 2-oxocarboxylate + H2O2</text>
        <dbReference type="Rhea" id="RHEA:16789"/>
        <dbReference type="ChEBI" id="CHEBI:15379"/>
        <dbReference type="ChEBI" id="CHEBI:16240"/>
        <dbReference type="ChEBI" id="CHEBI:35179"/>
        <dbReference type="ChEBI" id="CHEBI:58123"/>
        <dbReference type="EC" id="1.1.3.15"/>
    </reaction>
    <physiologicalReaction direction="left-to-right" evidence="5">
        <dbReference type="Rhea" id="RHEA:16790"/>
    </physiologicalReaction>
</comment>
<dbReference type="InterPro" id="IPR037396">
    <property type="entry name" value="FMN_HAD"/>
</dbReference>
<feature type="binding site" evidence="8">
    <location>
        <begin position="313"/>
        <end position="314"/>
    </location>
    <ligand>
        <name>FMN</name>
        <dbReference type="ChEBI" id="CHEBI:58210"/>
    </ligand>
</feature>
<dbReference type="InterPro" id="IPR013785">
    <property type="entry name" value="Aldolase_TIM"/>
</dbReference>
<evidence type="ECO:0000313" key="11">
    <source>
        <dbReference type="Proteomes" id="UP000887568"/>
    </source>
</evidence>
<feature type="binding site" evidence="8">
    <location>
        <begin position="290"/>
        <end position="294"/>
    </location>
    <ligand>
        <name>FMN</name>
        <dbReference type="ChEBI" id="CHEBI:58210"/>
    </ligand>
</feature>
<keyword evidence="8" id="KW-0285">Flavoprotein</keyword>
<sequence length="364" mass="39665">MASGPIIVQDFEQYLKTKSSEPWWQYFRSGADSEQTLADNALAFQRYRLRPRYLRDVSQRDLSISLLGHRLQLPIGVCPSSSHGMVHPEAEIATAKGVASVGSAMGLSMWSNKPLEDIAAAVAPETPLFQQLNVFCDRTSMDRLTSHAEWLVKRTERAGFKGIVLTVDQPVTGNGVERRRTGPAVEPLDLTFPQFVVPGGSYLDSEDRMTLDPSLTWDDLEWLRDLTSLPIVLKGILTAEDASEAVKRGVSAIWVSNHGGRQLDGAPATIDALPEVVNAVRGSNVEVYLDGGVRKGTDVLKALALGARAVFIGRPALWGLAYDGEAGVRKVLEILREELSRAMALTGCSSIADITPDLIKMPSQ</sequence>
<dbReference type="FunFam" id="3.20.20.70:FF:000056">
    <property type="entry name" value="hydroxyacid oxidase 2"/>
    <property type="match status" value="1"/>
</dbReference>
<dbReference type="EnsemblMetazoa" id="XM_038204403.1">
    <property type="protein sequence ID" value="XP_038060331.1"/>
    <property type="gene ID" value="LOC119731272"/>
</dbReference>
<dbReference type="InterPro" id="IPR000262">
    <property type="entry name" value="FMN-dep_DH"/>
</dbReference>
<dbReference type="GO" id="GO:0010181">
    <property type="term" value="F:FMN binding"/>
    <property type="evidence" value="ECO:0007669"/>
    <property type="project" value="InterPro"/>
</dbReference>
<feature type="binding site" evidence="8">
    <location>
        <position position="256"/>
    </location>
    <ligand>
        <name>FMN</name>
        <dbReference type="ChEBI" id="CHEBI:58210"/>
    </ligand>
</feature>
<dbReference type="PIRSF" id="PIRSF000138">
    <property type="entry name" value="Al-hdrx_acd_dh"/>
    <property type="match status" value="1"/>
</dbReference>
<dbReference type="OMA" id="ANDDRDM"/>
<feature type="domain" description="FMN hydroxy acid dehydrogenase" evidence="9">
    <location>
        <begin position="1"/>
        <end position="364"/>
    </location>
</feature>
<comment type="cofactor">
    <cofactor evidence="1">
        <name>FMN</name>
        <dbReference type="ChEBI" id="CHEBI:58210"/>
    </cofactor>
</comment>
<proteinExistence type="inferred from homology"/>
<evidence type="ECO:0000256" key="8">
    <source>
        <dbReference type="PIRSR" id="PIRSR000138-2"/>
    </source>
</evidence>
<dbReference type="GO" id="GO:0005782">
    <property type="term" value="C:peroxisomal matrix"/>
    <property type="evidence" value="ECO:0007669"/>
    <property type="project" value="TreeGrafter"/>
</dbReference>
<feature type="binding site" evidence="8">
    <location>
        <position position="166"/>
    </location>
    <ligand>
        <name>FMN</name>
        <dbReference type="ChEBI" id="CHEBI:58210"/>
    </ligand>
</feature>
<dbReference type="EC" id="1.1.3.15" evidence="2"/>
<dbReference type="GO" id="GO:0001561">
    <property type="term" value="P:fatty acid alpha-oxidation"/>
    <property type="evidence" value="ECO:0007669"/>
    <property type="project" value="TreeGrafter"/>
</dbReference>
<feature type="active site" description="Proton acceptor" evidence="7">
    <location>
        <position position="258"/>
    </location>
</feature>
<accession>A0A914AA74</accession>
<evidence type="ECO:0000256" key="4">
    <source>
        <dbReference type="ARBA" id="ARBA00024042"/>
    </source>
</evidence>
<feature type="binding site" evidence="8">
    <location>
        <position position="26"/>
    </location>
    <ligand>
        <name>glyoxylate</name>
        <dbReference type="ChEBI" id="CHEBI:36655"/>
    </ligand>
</feature>
<dbReference type="CDD" id="cd02809">
    <property type="entry name" value="alpha_hydroxyacid_oxid_FMN"/>
    <property type="match status" value="1"/>
</dbReference>
<keyword evidence="8" id="KW-0288">FMN</keyword>
<protein>
    <recommendedName>
        <fullName evidence="2">(S)-2-hydroxy-acid oxidase</fullName>
        <ecNumber evidence="2">1.1.3.15</ecNumber>
    </recommendedName>
</protein>
<evidence type="ECO:0000256" key="7">
    <source>
        <dbReference type="PIRSR" id="PIRSR000138-1"/>
    </source>
</evidence>
<dbReference type="Gene3D" id="3.20.20.70">
    <property type="entry name" value="Aldolase class I"/>
    <property type="match status" value="1"/>
</dbReference>
<dbReference type="Proteomes" id="UP000887568">
    <property type="component" value="Unplaced"/>
</dbReference>
<evidence type="ECO:0000256" key="1">
    <source>
        <dbReference type="ARBA" id="ARBA00001917"/>
    </source>
</evidence>
<evidence type="ECO:0000256" key="2">
    <source>
        <dbReference type="ARBA" id="ARBA00013087"/>
    </source>
</evidence>
<keyword evidence="11" id="KW-1185">Reference proteome</keyword>
<comment type="similarity">
    <text evidence="4">Belongs to the FMN-dependent alpha-hydroxy acid dehydrogenase family.</text>
</comment>
<evidence type="ECO:0000256" key="5">
    <source>
        <dbReference type="ARBA" id="ARBA00029325"/>
    </source>
</evidence>
<dbReference type="GeneID" id="119731272"/>
<dbReference type="PROSITE" id="PS51349">
    <property type="entry name" value="FMN_HYDROXY_ACID_DH_2"/>
    <property type="match status" value="1"/>
</dbReference>
<keyword evidence="3" id="KW-0560">Oxidoreductase</keyword>
<comment type="catalytic activity">
    <reaction evidence="6">
        <text>2-hydroxyoctanoate + O2 = 2-oxooctanoate + H2O2</text>
        <dbReference type="Rhea" id="RHEA:67940"/>
        <dbReference type="ChEBI" id="CHEBI:15379"/>
        <dbReference type="ChEBI" id="CHEBI:16240"/>
        <dbReference type="ChEBI" id="CHEBI:133514"/>
        <dbReference type="ChEBI" id="CHEBI:176689"/>
    </reaction>
    <physiologicalReaction direction="left-to-right" evidence="6">
        <dbReference type="Rhea" id="RHEA:67941"/>
    </physiologicalReaction>
</comment>
<dbReference type="Pfam" id="PF01070">
    <property type="entry name" value="FMN_dh"/>
    <property type="match status" value="1"/>
</dbReference>
<dbReference type="GO" id="GO:0003973">
    <property type="term" value="F:(S)-2-hydroxy-acid oxidase activity"/>
    <property type="evidence" value="ECO:0007669"/>
    <property type="project" value="UniProtKB-EC"/>
</dbReference>
<name>A0A914AA74_PATMI</name>
<feature type="binding site" evidence="8">
    <location>
        <position position="234"/>
    </location>
    <ligand>
        <name>FMN</name>
        <dbReference type="ChEBI" id="CHEBI:58210"/>
    </ligand>
</feature>
<dbReference type="PANTHER" id="PTHR10578">
    <property type="entry name" value="S -2-HYDROXY-ACID OXIDASE-RELATED"/>
    <property type="match status" value="1"/>
</dbReference>
<feature type="binding site" evidence="8">
    <location>
        <position position="108"/>
    </location>
    <ligand>
        <name>FMN</name>
        <dbReference type="ChEBI" id="CHEBI:58210"/>
    </ligand>
</feature>
<dbReference type="RefSeq" id="XP_038060331.1">
    <property type="nucleotide sequence ID" value="XM_038204403.1"/>
</dbReference>
<dbReference type="PANTHER" id="PTHR10578:SF149">
    <property type="entry name" value="2-HYDROXYACID OXIDASE 2"/>
    <property type="match status" value="1"/>
</dbReference>
<evidence type="ECO:0000256" key="6">
    <source>
        <dbReference type="ARBA" id="ARBA00029327"/>
    </source>
</evidence>
<reference evidence="10" key="1">
    <citation type="submission" date="2022-11" db="UniProtKB">
        <authorList>
            <consortium name="EnsemblMetazoa"/>
        </authorList>
    </citation>
    <scope>IDENTIFICATION</scope>
</reference>
<dbReference type="OrthoDB" id="25826at2759"/>
<feature type="binding site" evidence="8">
    <location>
        <position position="261"/>
    </location>
    <ligand>
        <name>glyoxylate</name>
        <dbReference type="ChEBI" id="CHEBI:36655"/>
    </ligand>
</feature>
<dbReference type="InterPro" id="IPR012133">
    <property type="entry name" value="Alpha-hydoxy_acid_DH_FMN"/>
</dbReference>
<dbReference type="AlphaFoldDB" id="A0A914AA74"/>